<name>A0A061A8E3_9MOLU</name>
<sequence length="222" mass="25483">MKKMTLFLIAGVLITFLFGCGQKDEMIYDIYFYRMQDGYAEIYALTDEGQQLSFIEIPTEIYGYPVKVGSYYGFGIDQNAARIKSDKLEVVIIKKGISILTHALEQCNNLKYVVFLDDEIISMEGGFIGNGQMIVIDTLYDWYQSHRGGNFKAAKAAFYIDDHLYHLSYDDDEYISEPQQPSKEGFEFVGWSKTALEDNLFDFSRSSSNINSIILYPVWRGK</sequence>
<dbReference type="InterPro" id="IPR013378">
    <property type="entry name" value="InlB-like_B-rpt"/>
</dbReference>
<dbReference type="Gene3D" id="2.60.40.4270">
    <property type="entry name" value="Listeria-Bacteroides repeat domain"/>
    <property type="match status" value="1"/>
</dbReference>
<dbReference type="KEGG" id="aoc:Aocu_00850"/>
<gene>
    <name evidence="2" type="ORF">Aocu_00850</name>
</gene>
<evidence type="ECO:0000313" key="3">
    <source>
        <dbReference type="Proteomes" id="UP000032434"/>
    </source>
</evidence>
<reference evidence="3" key="1">
    <citation type="submission" date="2014-05" db="EMBL/GenBank/DDBJ databases">
        <authorList>
            <person name="Kube M."/>
        </authorList>
    </citation>
    <scope>NUCLEOTIDE SEQUENCE [LARGE SCALE GENOMIC DNA]</scope>
</reference>
<dbReference type="OrthoDB" id="384575at2"/>
<accession>A0A061A8E3</accession>
<organism evidence="2 3">
    <name type="scientific">Acholeplasma oculi</name>
    <dbReference type="NCBI Taxonomy" id="35623"/>
    <lineage>
        <taxon>Bacteria</taxon>
        <taxon>Bacillati</taxon>
        <taxon>Mycoplasmatota</taxon>
        <taxon>Mollicutes</taxon>
        <taxon>Acholeplasmatales</taxon>
        <taxon>Acholeplasmataceae</taxon>
        <taxon>Acholeplasma</taxon>
    </lineage>
</organism>
<comment type="subcellular location">
    <subcellularLocation>
        <location evidence="1">Cell envelope</location>
    </subcellularLocation>
</comment>
<keyword evidence="3" id="KW-1185">Reference proteome</keyword>
<dbReference type="AlphaFoldDB" id="A0A061A8E3"/>
<evidence type="ECO:0000313" key="2">
    <source>
        <dbReference type="EMBL" id="CDR30158.1"/>
    </source>
</evidence>
<dbReference type="RefSeq" id="WP_045748751.1">
    <property type="nucleotide sequence ID" value="NZ_FUZK01000002.1"/>
</dbReference>
<evidence type="ECO:0000256" key="1">
    <source>
        <dbReference type="ARBA" id="ARBA00004196"/>
    </source>
</evidence>
<dbReference type="EMBL" id="LK028559">
    <property type="protein sequence ID" value="CDR30158.1"/>
    <property type="molecule type" value="Genomic_DNA"/>
</dbReference>
<dbReference type="InterPro" id="IPR042229">
    <property type="entry name" value="Listeria/Bacterioides_rpt_sf"/>
</dbReference>
<dbReference type="Proteomes" id="UP000032434">
    <property type="component" value="Chromosome 1"/>
</dbReference>
<dbReference type="InParanoid" id="A0A061A8E3"/>
<dbReference type="GO" id="GO:0030313">
    <property type="term" value="C:cell envelope"/>
    <property type="evidence" value="ECO:0007669"/>
    <property type="project" value="UniProtKB-SubCell"/>
</dbReference>
<protein>
    <submittedName>
        <fullName evidence="2">Uncharacterized protein</fullName>
    </submittedName>
</protein>
<dbReference type="HOGENOM" id="CLU_1122696_0_0_14"/>
<proteinExistence type="predicted"/>
<dbReference type="Pfam" id="PF09479">
    <property type="entry name" value="Flg_new"/>
    <property type="match status" value="1"/>
</dbReference>
<dbReference type="PROSITE" id="PS51257">
    <property type="entry name" value="PROKAR_LIPOPROTEIN"/>
    <property type="match status" value="1"/>
</dbReference>
<dbReference type="PATRIC" id="fig|35623.3.peg.84"/>